<dbReference type="AlphaFoldDB" id="A0A1G2BQX8"/>
<dbReference type="EMBL" id="MHKO01000044">
    <property type="protein sequence ID" value="OGY91532.1"/>
    <property type="molecule type" value="Genomic_DNA"/>
</dbReference>
<dbReference type="InterPro" id="IPR022645">
    <property type="entry name" value="SecD/SecF_bac"/>
</dbReference>
<dbReference type="PROSITE" id="PS50156">
    <property type="entry name" value="SSD"/>
    <property type="match status" value="1"/>
</dbReference>
<evidence type="ECO:0000256" key="7">
    <source>
        <dbReference type="ARBA" id="ARBA00022989"/>
    </source>
</evidence>
<dbReference type="GO" id="GO:0005886">
    <property type="term" value="C:plasma membrane"/>
    <property type="evidence" value="ECO:0007669"/>
    <property type="project" value="UniProtKB-SubCell"/>
</dbReference>
<keyword evidence="8 10" id="KW-0811">Translocation</keyword>
<dbReference type="InterPro" id="IPR055344">
    <property type="entry name" value="SecD_SecF_C_bact"/>
</dbReference>
<keyword evidence="9 10" id="KW-0472">Membrane</keyword>
<protein>
    <recommendedName>
        <fullName evidence="10">Protein-export membrane protein SecF</fullName>
    </recommendedName>
</protein>
<keyword evidence="6 10" id="KW-0653">Protein transport</keyword>
<evidence type="ECO:0000256" key="5">
    <source>
        <dbReference type="ARBA" id="ARBA00022692"/>
    </source>
</evidence>
<feature type="region of interest" description="Disordered" evidence="11">
    <location>
        <begin position="107"/>
        <end position="130"/>
    </location>
</feature>
<dbReference type="GO" id="GO:0015450">
    <property type="term" value="F:protein-transporting ATPase activity"/>
    <property type="evidence" value="ECO:0007669"/>
    <property type="project" value="InterPro"/>
</dbReference>
<feature type="compositionally biased region" description="Polar residues" evidence="11">
    <location>
        <begin position="107"/>
        <end position="119"/>
    </location>
</feature>
<dbReference type="PANTHER" id="PTHR30081">
    <property type="entry name" value="PROTEIN-EXPORT MEMBRANE PROTEIN SEC"/>
    <property type="match status" value="1"/>
</dbReference>
<dbReference type="InterPro" id="IPR022646">
    <property type="entry name" value="SecD/SecF_CS"/>
</dbReference>
<dbReference type="Proteomes" id="UP000178109">
    <property type="component" value="Unassembled WGS sequence"/>
</dbReference>
<comment type="caution">
    <text evidence="13">The sequence shown here is derived from an EMBL/GenBank/DDBJ whole genome shotgun (WGS) entry which is preliminary data.</text>
</comment>
<proteinExistence type="inferred from homology"/>
<keyword evidence="4" id="KW-0997">Cell inner membrane</keyword>
<keyword evidence="3 10" id="KW-1003">Cell membrane</keyword>
<evidence type="ECO:0000256" key="6">
    <source>
        <dbReference type="ARBA" id="ARBA00022927"/>
    </source>
</evidence>
<comment type="subcellular location">
    <subcellularLocation>
        <location evidence="1 10">Cell membrane</location>
        <topology evidence="1 10">Multi-pass membrane protein</topology>
    </subcellularLocation>
</comment>
<dbReference type="InterPro" id="IPR005665">
    <property type="entry name" value="SecF_bac"/>
</dbReference>
<dbReference type="SUPFAM" id="SSF82866">
    <property type="entry name" value="Multidrug efflux transporter AcrB transmembrane domain"/>
    <property type="match status" value="1"/>
</dbReference>
<name>A0A1G2BQX8_9BACT</name>
<evidence type="ECO:0000256" key="4">
    <source>
        <dbReference type="ARBA" id="ARBA00022519"/>
    </source>
</evidence>
<dbReference type="NCBIfam" id="TIGR00966">
    <property type="entry name" value="transloc_SecF"/>
    <property type="match status" value="1"/>
</dbReference>
<evidence type="ECO:0000256" key="1">
    <source>
        <dbReference type="ARBA" id="ARBA00004651"/>
    </source>
</evidence>
<dbReference type="Pfam" id="PF07549">
    <property type="entry name" value="Sec_GG"/>
    <property type="match status" value="1"/>
</dbReference>
<evidence type="ECO:0000256" key="2">
    <source>
        <dbReference type="ARBA" id="ARBA00022448"/>
    </source>
</evidence>
<feature type="transmembrane region" description="Helical" evidence="10">
    <location>
        <begin position="211"/>
        <end position="237"/>
    </location>
</feature>
<gene>
    <name evidence="10" type="primary">secF</name>
    <name evidence="13" type="ORF">A3H70_05395</name>
</gene>
<feature type="transmembrane region" description="Helical" evidence="10">
    <location>
        <begin position="9"/>
        <end position="30"/>
    </location>
</feature>
<evidence type="ECO:0000256" key="8">
    <source>
        <dbReference type="ARBA" id="ARBA00023010"/>
    </source>
</evidence>
<evidence type="ECO:0000259" key="12">
    <source>
        <dbReference type="PROSITE" id="PS50156"/>
    </source>
</evidence>
<dbReference type="PANTHER" id="PTHR30081:SF8">
    <property type="entry name" value="PROTEIN TRANSLOCASE SUBUNIT SECF"/>
    <property type="match status" value="1"/>
</dbReference>
<dbReference type="NCBIfam" id="TIGR00916">
    <property type="entry name" value="2A0604s01"/>
    <property type="match status" value="1"/>
</dbReference>
<feature type="transmembrane region" description="Helical" evidence="10">
    <location>
        <begin position="319"/>
        <end position="346"/>
    </location>
</feature>
<comment type="subunit">
    <text evidence="10">Forms a complex with SecD. Part of the essential Sec protein translocation apparatus which comprises SecA, SecYEG and auxiliary proteins SecDF. Other proteins may also be involved.</text>
</comment>
<feature type="transmembrane region" description="Helical" evidence="10">
    <location>
        <begin position="243"/>
        <end position="264"/>
    </location>
</feature>
<dbReference type="STRING" id="1798553.A3H70_05395"/>
<evidence type="ECO:0000256" key="11">
    <source>
        <dbReference type="SAM" id="MobiDB-lite"/>
    </source>
</evidence>
<dbReference type="Pfam" id="PF02355">
    <property type="entry name" value="SecD_SecF_C"/>
    <property type="match status" value="1"/>
</dbReference>
<organism evidence="13 14">
    <name type="scientific">Candidatus Komeilibacteria bacterium RIFCSPLOWO2_02_FULL_48_11</name>
    <dbReference type="NCBI Taxonomy" id="1798553"/>
    <lineage>
        <taxon>Bacteria</taxon>
        <taxon>Candidatus Komeiliibacteriota</taxon>
    </lineage>
</organism>
<dbReference type="Gene3D" id="1.20.1640.10">
    <property type="entry name" value="Multidrug efflux transporter AcrB transmembrane domain"/>
    <property type="match status" value="1"/>
</dbReference>
<feature type="domain" description="SSD" evidence="12">
    <location>
        <begin position="180"/>
        <end position="345"/>
    </location>
</feature>
<sequence length="353" mass="38377">MNIIQRRKIYFTISIILVLASLAAFLTFGLKLSIDFTGGSLLQIKVGENVQTSANDIQTLLTSGDAKVLESVIVQPTGEQGFILRFKSVNEEEHQAILAKLRSSLAPQEDTQASTTPGKASQRKETPAVTGVKAVNSKGEPVDIKVDASPASESGSNETVVEDSFESIGPTIGNELKQRSVYAVLAVLAAIIIYIAWAFRKVSQPVASWKYGLAAVIALTHDVLIPIGIFAVLGKFLGVEVDILFVTALLTILGFSVHDTIVVFDRIRENLAHSRHRGTFEEIVNISVNETVRRSINTSLTALLALLAIFLFGGESIKYFVLALMLGIIFGTYSSIFIASPLLVVWDKWSRKI</sequence>
<keyword evidence="2 10" id="KW-0813">Transport</keyword>
<evidence type="ECO:0000256" key="10">
    <source>
        <dbReference type="HAMAP-Rule" id="MF_01464"/>
    </source>
</evidence>
<feature type="transmembrane region" description="Helical" evidence="10">
    <location>
        <begin position="296"/>
        <end position="313"/>
    </location>
</feature>
<evidence type="ECO:0000313" key="13">
    <source>
        <dbReference type="EMBL" id="OGY91532.1"/>
    </source>
</evidence>
<keyword evidence="5 10" id="KW-0812">Transmembrane</keyword>
<comment type="function">
    <text evidence="10">Part of the Sec protein translocase complex. Interacts with the SecYEG preprotein conducting channel. SecDF uses the proton motive force (PMF) to complete protein translocation after the ATP-dependent function of SecA.</text>
</comment>
<dbReference type="InterPro" id="IPR000731">
    <property type="entry name" value="SSD"/>
</dbReference>
<dbReference type="GO" id="GO:0043952">
    <property type="term" value="P:protein transport by the Sec complex"/>
    <property type="evidence" value="ECO:0007669"/>
    <property type="project" value="UniProtKB-UniRule"/>
</dbReference>
<dbReference type="HAMAP" id="MF_01464_B">
    <property type="entry name" value="SecF_B"/>
    <property type="match status" value="1"/>
</dbReference>
<evidence type="ECO:0000313" key="14">
    <source>
        <dbReference type="Proteomes" id="UP000178109"/>
    </source>
</evidence>
<evidence type="ECO:0000256" key="9">
    <source>
        <dbReference type="ARBA" id="ARBA00023136"/>
    </source>
</evidence>
<dbReference type="GO" id="GO:0006605">
    <property type="term" value="P:protein targeting"/>
    <property type="evidence" value="ECO:0007669"/>
    <property type="project" value="UniProtKB-UniRule"/>
</dbReference>
<accession>A0A1G2BQX8</accession>
<feature type="transmembrane region" description="Helical" evidence="10">
    <location>
        <begin position="180"/>
        <end position="199"/>
    </location>
</feature>
<dbReference type="InterPro" id="IPR048634">
    <property type="entry name" value="SecD_SecF_C"/>
</dbReference>
<comment type="similarity">
    <text evidence="10">Belongs to the SecD/SecF family. SecF subfamily.</text>
</comment>
<dbReference type="GO" id="GO:0065002">
    <property type="term" value="P:intracellular protein transmembrane transport"/>
    <property type="evidence" value="ECO:0007669"/>
    <property type="project" value="UniProtKB-UniRule"/>
</dbReference>
<reference evidence="13 14" key="1">
    <citation type="journal article" date="2016" name="Nat. Commun.">
        <title>Thousands of microbial genomes shed light on interconnected biogeochemical processes in an aquifer system.</title>
        <authorList>
            <person name="Anantharaman K."/>
            <person name="Brown C.T."/>
            <person name="Hug L.A."/>
            <person name="Sharon I."/>
            <person name="Castelle C.J."/>
            <person name="Probst A.J."/>
            <person name="Thomas B.C."/>
            <person name="Singh A."/>
            <person name="Wilkins M.J."/>
            <person name="Karaoz U."/>
            <person name="Brodie E.L."/>
            <person name="Williams K.H."/>
            <person name="Hubbard S.S."/>
            <person name="Banfield J.F."/>
        </authorList>
    </citation>
    <scope>NUCLEOTIDE SEQUENCE [LARGE SCALE GENOMIC DNA]</scope>
</reference>
<evidence type="ECO:0000256" key="3">
    <source>
        <dbReference type="ARBA" id="ARBA00022475"/>
    </source>
</evidence>
<dbReference type="PRINTS" id="PR01755">
    <property type="entry name" value="SECFTRNLCASE"/>
</dbReference>
<keyword evidence="7 10" id="KW-1133">Transmembrane helix</keyword>
<dbReference type="InterPro" id="IPR022813">
    <property type="entry name" value="SecD/SecF_arch_bac"/>
</dbReference>